<gene>
    <name evidence="1" type="ORF">PsorP6_001376</name>
</gene>
<dbReference type="Proteomes" id="UP001163321">
    <property type="component" value="Chromosome 1"/>
</dbReference>
<organism evidence="1 2">
    <name type="scientific">Peronosclerospora sorghi</name>
    <dbReference type="NCBI Taxonomy" id="230839"/>
    <lineage>
        <taxon>Eukaryota</taxon>
        <taxon>Sar</taxon>
        <taxon>Stramenopiles</taxon>
        <taxon>Oomycota</taxon>
        <taxon>Peronosporomycetes</taxon>
        <taxon>Peronosporales</taxon>
        <taxon>Peronosporaceae</taxon>
        <taxon>Peronosclerospora</taxon>
    </lineage>
</organism>
<evidence type="ECO:0000313" key="1">
    <source>
        <dbReference type="EMBL" id="KAI9922939.1"/>
    </source>
</evidence>
<protein>
    <submittedName>
        <fullName evidence="1">Uncharacterized protein</fullName>
    </submittedName>
</protein>
<reference evidence="1 2" key="1">
    <citation type="journal article" date="2022" name="bioRxiv">
        <title>The genome of the oomycete Peronosclerospora sorghi, a cosmopolitan pathogen of maize and sorghum, is inflated with dispersed pseudogenes.</title>
        <authorList>
            <person name="Fletcher K."/>
            <person name="Martin F."/>
            <person name="Isakeit T."/>
            <person name="Cavanaugh K."/>
            <person name="Magill C."/>
            <person name="Michelmore R."/>
        </authorList>
    </citation>
    <scope>NUCLEOTIDE SEQUENCE [LARGE SCALE GENOMIC DNA]</scope>
    <source>
        <strain evidence="1">P6</strain>
    </source>
</reference>
<dbReference type="EMBL" id="CM047580">
    <property type="protein sequence ID" value="KAI9922939.1"/>
    <property type="molecule type" value="Genomic_DNA"/>
</dbReference>
<proteinExistence type="predicted"/>
<accession>A0ACC0WXZ8</accession>
<sequence length="131" mass="14231">MLVVVVEEGDKGFGAAGDAFLPLNVVESGNRNSCTFSAAFSHAVSPKSDSALEGKLARIASRQFLRSTCMSCTEGGATLSSLESENIYKCKSFIHPESLFGSVNERKCRSSIRKWEAPRNALINDRVIEKI</sequence>
<name>A0ACC0WXZ8_9STRA</name>
<keyword evidence="2" id="KW-1185">Reference proteome</keyword>
<comment type="caution">
    <text evidence="1">The sequence shown here is derived from an EMBL/GenBank/DDBJ whole genome shotgun (WGS) entry which is preliminary data.</text>
</comment>
<evidence type="ECO:0000313" key="2">
    <source>
        <dbReference type="Proteomes" id="UP001163321"/>
    </source>
</evidence>